<dbReference type="KEGG" id="soy:115885689"/>
<dbReference type="RefSeq" id="XP_030760533.1">
    <property type="nucleotide sequence ID" value="XM_030904673.1"/>
</dbReference>
<accession>A0A6J2Y9I9</accession>
<keyword evidence="1" id="KW-1185">Reference proteome</keyword>
<organism evidence="1 2">
    <name type="scientific">Sitophilus oryzae</name>
    <name type="common">Rice weevil</name>
    <name type="synonym">Curculio oryzae</name>
    <dbReference type="NCBI Taxonomy" id="7048"/>
    <lineage>
        <taxon>Eukaryota</taxon>
        <taxon>Metazoa</taxon>
        <taxon>Ecdysozoa</taxon>
        <taxon>Arthropoda</taxon>
        <taxon>Hexapoda</taxon>
        <taxon>Insecta</taxon>
        <taxon>Pterygota</taxon>
        <taxon>Neoptera</taxon>
        <taxon>Endopterygota</taxon>
        <taxon>Coleoptera</taxon>
        <taxon>Polyphaga</taxon>
        <taxon>Cucujiformia</taxon>
        <taxon>Curculionidae</taxon>
        <taxon>Dryophthorinae</taxon>
        <taxon>Sitophilus</taxon>
    </lineage>
</organism>
<evidence type="ECO:0000313" key="2">
    <source>
        <dbReference type="RefSeq" id="XP_030760533.1"/>
    </source>
</evidence>
<proteinExistence type="predicted"/>
<evidence type="ECO:0000313" key="1">
    <source>
        <dbReference type="Proteomes" id="UP000504635"/>
    </source>
</evidence>
<protein>
    <submittedName>
        <fullName evidence="2">Uncharacterized protein LOC115885689</fullName>
    </submittedName>
</protein>
<sequence>METDLANYCKELGSSLTVKSLRELVFEHAERNGVSHRFSKLKKIAGKDWVFSFCKRCSLSVRVPEKTNLARAAGFNRVQVNRFFDNLKNLIEKKHILPHRIYNNMDETSILTVPNKTPKVIAPTGKKTVGKIVAAERGQLITAVCATSATGKYVPPSLIFPHKKTKGRTD</sequence>
<dbReference type="OrthoDB" id="6777587at2759"/>
<reference evidence="2" key="1">
    <citation type="submission" date="2025-08" db="UniProtKB">
        <authorList>
            <consortium name="RefSeq"/>
        </authorList>
    </citation>
    <scope>IDENTIFICATION</scope>
    <source>
        <tissue evidence="2">Gonads</tissue>
    </source>
</reference>
<gene>
    <name evidence="2" type="primary">LOC115885689</name>
</gene>
<dbReference type="GeneID" id="115885689"/>
<dbReference type="Proteomes" id="UP000504635">
    <property type="component" value="Unplaced"/>
</dbReference>
<name>A0A6J2Y9I9_SITOR</name>
<dbReference type="AlphaFoldDB" id="A0A6J2Y9I9"/>
<dbReference type="InParanoid" id="A0A6J2Y9I9"/>